<reference evidence="1 2" key="1">
    <citation type="journal article" date="2016" name="Nat. Commun.">
        <title>Ectomycorrhizal ecology is imprinted in the genome of the dominant symbiotic fungus Cenococcum geophilum.</title>
        <authorList>
            <consortium name="DOE Joint Genome Institute"/>
            <person name="Peter M."/>
            <person name="Kohler A."/>
            <person name="Ohm R.A."/>
            <person name="Kuo A."/>
            <person name="Krutzmann J."/>
            <person name="Morin E."/>
            <person name="Arend M."/>
            <person name="Barry K.W."/>
            <person name="Binder M."/>
            <person name="Choi C."/>
            <person name="Clum A."/>
            <person name="Copeland A."/>
            <person name="Grisel N."/>
            <person name="Haridas S."/>
            <person name="Kipfer T."/>
            <person name="LaButti K."/>
            <person name="Lindquist E."/>
            <person name="Lipzen A."/>
            <person name="Maire R."/>
            <person name="Meier B."/>
            <person name="Mihaltcheva S."/>
            <person name="Molinier V."/>
            <person name="Murat C."/>
            <person name="Poggeler S."/>
            <person name="Quandt C.A."/>
            <person name="Sperisen C."/>
            <person name="Tritt A."/>
            <person name="Tisserant E."/>
            <person name="Crous P.W."/>
            <person name="Henrissat B."/>
            <person name="Nehls U."/>
            <person name="Egli S."/>
            <person name="Spatafora J.W."/>
            <person name="Grigoriev I.V."/>
            <person name="Martin F.M."/>
        </authorList>
    </citation>
    <scope>NUCLEOTIDE SEQUENCE [LARGE SCALE GENOMIC DNA]</scope>
    <source>
        <strain evidence="1 2">CBS 459.81</strain>
    </source>
</reference>
<keyword evidence="2" id="KW-1185">Reference proteome</keyword>
<dbReference type="EMBL" id="KV746069">
    <property type="protein sequence ID" value="OCK73001.1"/>
    <property type="molecule type" value="Genomic_DNA"/>
</dbReference>
<protein>
    <submittedName>
        <fullName evidence="1">Uncharacterized protein</fullName>
    </submittedName>
</protein>
<dbReference type="SUPFAM" id="SSF52540">
    <property type="entry name" value="P-loop containing nucleoside triphosphate hydrolases"/>
    <property type="match status" value="1"/>
</dbReference>
<sequence>MIQIRDGLDAQMKTRPLPPKGHQQLFCRVRALLCKSRIPVLNEATSNVDSETDVPTQYINREELVQHTIVTAGWASTKHPSLARIWRQCCMSGQPVQFGPLAELVKKPSMLRDLHNG</sequence>
<evidence type="ECO:0000313" key="1">
    <source>
        <dbReference type="EMBL" id="OCK73001.1"/>
    </source>
</evidence>
<name>A0A8E2DWU8_9PEZI</name>
<accession>A0A8E2DWU8</accession>
<dbReference type="OrthoDB" id="3943304at2759"/>
<gene>
    <name evidence="1" type="ORF">K432DRAFT_411112</name>
</gene>
<organism evidence="1 2">
    <name type="scientific">Lepidopterella palustris CBS 459.81</name>
    <dbReference type="NCBI Taxonomy" id="1314670"/>
    <lineage>
        <taxon>Eukaryota</taxon>
        <taxon>Fungi</taxon>
        <taxon>Dikarya</taxon>
        <taxon>Ascomycota</taxon>
        <taxon>Pezizomycotina</taxon>
        <taxon>Dothideomycetes</taxon>
        <taxon>Pleosporomycetidae</taxon>
        <taxon>Mytilinidiales</taxon>
        <taxon>Argynnaceae</taxon>
        <taxon>Lepidopterella</taxon>
    </lineage>
</organism>
<dbReference type="InterPro" id="IPR027417">
    <property type="entry name" value="P-loop_NTPase"/>
</dbReference>
<dbReference type="Gene3D" id="3.40.50.300">
    <property type="entry name" value="P-loop containing nucleotide triphosphate hydrolases"/>
    <property type="match status" value="1"/>
</dbReference>
<proteinExistence type="predicted"/>
<dbReference type="AlphaFoldDB" id="A0A8E2DWU8"/>
<dbReference type="Proteomes" id="UP000250266">
    <property type="component" value="Unassembled WGS sequence"/>
</dbReference>
<evidence type="ECO:0000313" key="2">
    <source>
        <dbReference type="Proteomes" id="UP000250266"/>
    </source>
</evidence>